<organism evidence="1 2">
    <name type="scientific">Aegilops tauschii subsp. strangulata</name>
    <name type="common">Goatgrass</name>
    <dbReference type="NCBI Taxonomy" id="200361"/>
    <lineage>
        <taxon>Eukaryota</taxon>
        <taxon>Viridiplantae</taxon>
        <taxon>Streptophyta</taxon>
        <taxon>Embryophyta</taxon>
        <taxon>Tracheophyta</taxon>
        <taxon>Spermatophyta</taxon>
        <taxon>Magnoliopsida</taxon>
        <taxon>Liliopsida</taxon>
        <taxon>Poales</taxon>
        <taxon>Poaceae</taxon>
        <taxon>BOP clade</taxon>
        <taxon>Pooideae</taxon>
        <taxon>Triticodae</taxon>
        <taxon>Triticeae</taxon>
        <taxon>Triticinae</taxon>
        <taxon>Aegilops</taxon>
    </lineage>
</organism>
<evidence type="ECO:0000313" key="2">
    <source>
        <dbReference type="Proteomes" id="UP000015105"/>
    </source>
</evidence>
<reference evidence="1" key="5">
    <citation type="journal article" date="2021" name="G3 (Bethesda)">
        <title>Aegilops tauschii genome assembly Aet v5.0 features greater sequence contiguity and improved annotation.</title>
        <authorList>
            <person name="Wang L."/>
            <person name="Zhu T."/>
            <person name="Rodriguez J.C."/>
            <person name="Deal K.R."/>
            <person name="Dubcovsky J."/>
            <person name="McGuire P.E."/>
            <person name="Lux T."/>
            <person name="Spannagl M."/>
            <person name="Mayer K.F.X."/>
            <person name="Baldrich P."/>
            <person name="Meyers B.C."/>
            <person name="Huo N."/>
            <person name="Gu Y.Q."/>
            <person name="Zhou H."/>
            <person name="Devos K.M."/>
            <person name="Bennetzen J.L."/>
            <person name="Unver T."/>
            <person name="Budak H."/>
            <person name="Gulick P.J."/>
            <person name="Galiba G."/>
            <person name="Kalapos B."/>
            <person name="Nelson D.R."/>
            <person name="Li P."/>
            <person name="You F.M."/>
            <person name="Luo M.C."/>
            <person name="Dvorak J."/>
        </authorList>
    </citation>
    <scope>NUCLEOTIDE SEQUENCE [LARGE SCALE GENOMIC DNA]</scope>
    <source>
        <strain evidence="1">cv. AL8/78</strain>
    </source>
</reference>
<protein>
    <submittedName>
        <fullName evidence="1">Uncharacterized protein</fullName>
    </submittedName>
</protein>
<accession>A0A453IJE9</accession>
<reference evidence="2" key="1">
    <citation type="journal article" date="2014" name="Science">
        <title>Ancient hybridizations among the ancestral genomes of bread wheat.</title>
        <authorList>
            <consortium name="International Wheat Genome Sequencing Consortium,"/>
            <person name="Marcussen T."/>
            <person name="Sandve S.R."/>
            <person name="Heier L."/>
            <person name="Spannagl M."/>
            <person name="Pfeifer M."/>
            <person name="Jakobsen K.S."/>
            <person name="Wulff B.B."/>
            <person name="Steuernagel B."/>
            <person name="Mayer K.F."/>
            <person name="Olsen O.A."/>
        </authorList>
    </citation>
    <scope>NUCLEOTIDE SEQUENCE [LARGE SCALE GENOMIC DNA]</scope>
    <source>
        <strain evidence="2">cv. AL8/78</strain>
    </source>
</reference>
<sequence>ALLLRRRPCLWLRQLNRGGGCTSLQISRSQLTVHRTFRVFFEGEQPSELPRPHSWVRRWGKRRRNGSC</sequence>
<dbReference type="Proteomes" id="UP000015105">
    <property type="component" value="Chromosome 4D"/>
</dbReference>
<reference evidence="1" key="4">
    <citation type="submission" date="2019-03" db="UniProtKB">
        <authorList>
            <consortium name="EnsemblPlants"/>
        </authorList>
    </citation>
    <scope>IDENTIFICATION</scope>
</reference>
<dbReference type="EnsemblPlants" id="AET4Gv20585200.12">
    <property type="protein sequence ID" value="AET4Gv20585200.12"/>
    <property type="gene ID" value="AET4Gv20585200"/>
</dbReference>
<reference evidence="2" key="2">
    <citation type="journal article" date="2017" name="Nat. Plants">
        <title>The Aegilops tauschii genome reveals multiple impacts of transposons.</title>
        <authorList>
            <person name="Zhao G."/>
            <person name="Zou C."/>
            <person name="Li K."/>
            <person name="Wang K."/>
            <person name="Li T."/>
            <person name="Gao L."/>
            <person name="Zhang X."/>
            <person name="Wang H."/>
            <person name="Yang Z."/>
            <person name="Liu X."/>
            <person name="Jiang W."/>
            <person name="Mao L."/>
            <person name="Kong X."/>
            <person name="Jiao Y."/>
            <person name="Jia J."/>
        </authorList>
    </citation>
    <scope>NUCLEOTIDE SEQUENCE [LARGE SCALE GENOMIC DNA]</scope>
    <source>
        <strain evidence="2">cv. AL8/78</strain>
    </source>
</reference>
<name>A0A453IJE9_AEGTS</name>
<dbReference type="Gramene" id="AET4Gv20585200.12">
    <property type="protein sequence ID" value="AET4Gv20585200.12"/>
    <property type="gene ID" value="AET4Gv20585200"/>
</dbReference>
<proteinExistence type="predicted"/>
<evidence type="ECO:0000313" key="1">
    <source>
        <dbReference type="EnsemblPlants" id="AET4Gv20585200.12"/>
    </source>
</evidence>
<dbReference type="AlphaFoldDB" id="A0A453IJE9"/>
<reference evidence="1" key="3">
    <citation type="journal article" date="2017" name="Nature">
        <title>Genome sequence of the progenitor of the wheat D genome Aegilops tauschii.</title>
        <authorList>
            <person name="Luo M.C."/>
            <person name="Gu Y.Q."/>
            <person name="Puiu D."/>
            <person name="Wang H."/>
            <person name="Twardziok S.O."/>
            <person name="Deal K.R."/>
            <person name="Huo N."/>
            <person name="Zhu T."/>
            <person name="Wang L."/>
            <person name="Wang Y."/>
            <person name="McGuire P.E."/>
            <person name="Liu S."/>
            <person name="Long H."/>
            <person name="Ramasamy R.K."/>
            <person name="Rodriguez J.C."/>
            <person name="Van S.L."/>
            <person name="Yuan L."/>
            <person name="Wang Z."/>
            <person name="Xia Z."/>
            <person name="Xiao L."/>
            <person name="Anderson O.D."/>
            <person name="Ouyang S."/>
            <person name="Liang Y."/>
            <person name="Zimin A.V."/>
            <person name="Pertea G."/>
            <person name="Qi P."/>
            <person name="Bennetzen J.L."/>
            <person name="Dai X."/>
            <person name="Dawson M.W."/>
            <person name="Muller H.G."/>
            <person name="Kugler K."/>
            <person name="Rivarola-Duarte L."/>
            <person name="Spannagl M."/>
            <person name="Mayer K.F.X."/>
            <person name="Lu F.H."/>
            <person name="Bevan M.W."/>
            <person name="Leroy P."/>
            <person name="Li P."/>
            <person name="You F.M."/>
            <person name="Sun Q."/>
            <person name="Liu Z."/>
            <person name="Lyons E."/>
            <person name="Wicker T."/>
            <person name="Salzberg S.L."/>
            <person name="Devos K.M."/>
            <person name="Dvorak J."/>
        </authorList>
    </citation>
    <scope>NUCLEOTIDE SEQUENCE [LARGE SCALE GENOMIC DNA]</scope>
    <source>
        <strain evidence="1">cv. AL8/78</strain>
    </source>
</reference>
<keyword evidence="2" id="KW-1185">Reference proteome</keyword>